<dbReference type="STRING" id="1429867.A0A0G4PTP4"/>
<protein>
    <submittedName>
        <fullName evidence="2">Str. FM013</fullName>
    </submittedName>
</protein>
<dbReference type="CDD" id="cd12148">
    <property type="entry name" value="fungal_TF_MHR"/>
    <property type="match status" value="1"/>
</dbReference>
<feature type="compositionally biased region" description="Polar residues" evidence="1">
    <location>
        <begin position="273"/>
        <end position="300"/>
    </location>
</feature>
<organism evidence="2 3">
    <name type="scientific">Penicillium camemberti (strain FM 013)</name>
    <dbReference type="NCBI Taxonomy" id="1429867"/>
    <lineage>
        <taxon>Eukaryota</taxon>
        <taxon>Fungi</taxon>
        <taxon>Dikarya</taxon>
        <taxon>Ascomycota</taxon>
        <taxon>Pezizomycotina</taxon>
        <taxon>Eurotiomycetes</taxon>
        <taxon>Eurotiomycetidae</taxon>
        <taxon>Eurotiales</taxon>
        <taxon>Aspergillaceae</taxon>
        <taxon>Penicillium</taxon>
    </lineage>
</organism>
<dbReference type="AlphaFoldDB" id="A0A0G4PTP4"/>
<gene>
    <name evidence="2" type="ORF">PCAMFM013_S040g000066</name>
</gene>
<evidence type="ECO:0000256" key="1">
    <source>
        <dbReference type="SAM" id="MobiDB-lite"/>
    </source>
</evidence>
<feature type="region of interest" description="Disordered" evidence="1">
    <location>
        <begin position="267"/>
        <end position="329"/>
    </location>
</feature>
<dbReference type="Proteomes" id="UP000053732">
    <property type="component" value="Unassembled WGS sequence"/>
</dbReference>
<dbReference type="InterPro" id="IPR052761">
    <property type="entry name" value="Fungal_Detox/Toxin_TFs"/>
</dbReference>
<reference evidence="2 3" key="1">
    <citation type="journal article" date="2014" name="Nat. Commun.">
        <title>Multiple recent horizontal transfers of a large genomic region in cheese making fungi.</title>
        <authorList>
            <person name="Cheeseman K."/>
            <person name="Ropars J."/>
            <person name="Renault P."/>
            <person name="Dupont J."/>
            <person name="Gouzy J."/>
            <person name="Branca A."/>
            <person name="Abraham A.L."/>
            <person name="Ceppi M."/>
            <person name="Conseiller E."/>
            <person name="Debuchy R."/>
            <person name="Malagnac F."/>
            <person name="Goarin A."/>
            <person name="Silar P."/>
            <person name="Lacoste S."/>
            <person name="Sallet E."/>
            <person name="Bensimon A."/>
            <person name="Giraud T."/>
            <person name="Brygoo Y."/>
        </authorList>
    </citation>
    <scope>NUCLEOTIDE SEQUENCE [LARGE SCALE GENOMIC DNA]</scope>
    <source>
        <strain evidence="3">FM 013</strain>
    </source>
</reference>
<name>A0A0G4PTP4_PENC3</name>
<proteinExistence type="predicted"/>
<dbReference type="EMBL" id="HG793173">
    <property type="protein sequence ID" value="CRL29840.1"/>
    <property type="molecule type" value="Genomic_DNA"/>
</dbReference>
<accession>A0A0G4PTP4</accession>
<keyword evidence="3" id="KW-1185">Reference proteome</keyword>
<sequence length="329" mass="36530">MSVEVLLRDIELEEWLTTLPEALRWHSSDPGFQISKHGEVFLYFRSMLSGIYSLACNALHQPQLVMTSSRLPELNELSKRRLRHSANTVTQAYKYIRSHSLLHLFSDSQVAVLETALITHLDDLESTESSTRQSAIESSQLCVQGLQQLRETYSSATSALGSVNSGIRKTAIPLEITHGQFNYTLDGNMTRHDRTIMNQCDFNDPPETFSSSPTIAQRLDTLDPSQMSKLLCSHFMMTPSEISLLQDLACMEGSNLDSYSDGDIASGEDLYASSDQGPVSYQSQLPSIQAPPQTVITAPNPQIHPTVERYGHGDGDDDWNILPSPPQSP</sequence>
<dbReference type="PANTHER" id="PTHR47425">
    <property type="entry name" value="FARB-RELATED"/>
    <property type="match status" value="1"/>
</dbReference>
<evidence type="ECO:0000313" key="3">
    <source>
        <dbReference type="Proteomes" id="UP000053732"/>
    </source>
</evidence>
<evidence type="ECO:0000313" key="2">
    <source>
        <dbReference type="EMBL" id="CRL29840.1"/>
    </source>
</evidence>
<dbReference type="PANTHER" id="PTHR47425:SF3">
    <property type="entry name" value="ZN(II)2CYS6 TRANSCRIPTION FACTOR (EUROFUNG)"/>
    <property type="match status" value="1"/>
</dbReference>